<evidence type="ECO:0000259" key="3">
    <source>
        <dbReference type="Pfam" id="PF12460"/>
    </source>
</evidence>
<dbReference type="OrthoDB" id="342900at2759"/>
<dbReference type="InterPro" id="IPR039920">
    <property type="entry name" value="MMS19"/>
</dbReference>
<evidence type="ECO:0000256" key="1">
    <source>
        <dbReference type="ARBA" id="ARBA00009340"/>
    </source>
</evidence>
<protein>
    <recommendedName>
        <fullName evidence="2">MMS19 nucleotide excision repair protein</fullName>
    </recommendedName>
</protein>
<dbReference type="Proteomes" id="UP000613580">
    <property type="component" value="Unassembled WGS sequence"/>
</dbReference>
<dbReference type="SUPFAM" id="SSF48371">
    <property type="entry name" value="ARM repeat"/>
    <property type="match status" value="1"/>
</dbReference>
<comment type="similarity">
    <text evidence="1 2">Belongs to the MET18/MMS19 family.</text>
</comment>
<evidence type="ECO:0000313" key="4">
    <source>
        <dbReference type="EMBL" id="KAF7308253.1"/>
    </source>
</evidence>
<keyword evidence="2" id="KW-0234">DNA repair</keyword>
<dbReference type="PANTHER" id="PTHR12891">
    <property type="entry name" value="DNA REPAIR/TRANSCRIPTION PROTEIN MET18/MMS19"/>
    <property type="match status" value="1"/>
</dbReference>
<keyword evidence="2" id="KW-0227">DNA damage</keyword>
<dbReference type="EMBL" id="JACAZE010000008">
    <property type="protein sequence ID" value="KAF7308253.1"/>
    <property type="molecule type" value="Genomic_DNA"/>
</dbReference>
<comment type="subcellular location">
    <subcellularLocation>
        <location evidence="2">Nucleus</location>
    </subcellularLocation>
</comment>
<dbReference type="GO" id="GO:0005634">
    <property type="term" value="C:nucleus"/>
    <property type="evidence" value="ECO:0007669"/>
    <property type="project" value="UniProtKB-SubCell"/>
</dbReference>
<proteinExistence type="inferred from homology"/>
<keyword evidence="5" id="KW-1185">Reference proteome</keyword>
<dbReference type="GO" id="GO:0097361">
    <property type="term" value="C:cytosolic [4Fe-4S] assembly targeting complex"/>
    <property type="evidence" value="ECO:0007669"/>
    <property type="project" value="UniProtKB-UniRule"/>
</dbReference>
<dbReference type="Gene3D" id="1.25.10.10">
    <property type="entry name" value="Leucine-rich Repeat Variant"/>
    <property type="match status" value="1"/>
</dbReference>
<dbReference type="InterPro" id="IPR016024">
    <property type="entry name" value="ARM-type_fold"/>
</dbReference>
<dbReference type="AlphaFoldDB" id="A0A8H6WB33"/>
<dbReference type="GO" id="GO:0051604">
    <property type="term" value="P:protein maturation"/>
    <property type="evidence" value="ECO:0007669"/>
    <property type="project" value="UniProtKB-UniRule"/>
</dbReference>
<evidence type="ECO:0000313" key="5">
    <source>
        <dbReference type="Proteomes" id="UP000613580"/>
    </source>
</evidence>
<gene>
    <name evidence="4" type="ORF">HMN09_00673200</name>
</gene>
<name>A0A8H6WB33_MYCCL</name>
<dbReference type="InterPro" id="IPR024687">
    <property type="entry name" value="MMS19_C"/>
</dbReference>
<accession>A0A8H6WB33</accession>
<sequence length="579" mass="62355">MKISRMIGKSLSLKSSARLIHRRNSALKLLITVSAQSLTPIREQSLPLLFAALPSTPPGREDSSARARYQTVLSVLSTLSTPTLLFAALVAELYPRIVAVAFPSSAETDPELSAAFLHSLLLAIKRALGTKVDDKHDDVGDFVDTLLPGLYGVCVRAALQGGPARDRRVVAVIADIIGLVLQRLSPEKQQIFASKLFPAFLSGEIAAICTPEYIAAGFRFIPFEADATTSERDLLVLFEASVAPLDKSVVVDADINACVQRILDLGLTRAENQLQEGSVLRIVASIVNKHVDELGAFLEEKSATFWSTQIVAVGSTDKRRQAIRAWTWISKALLVRSHPQSLPFIERLFSVFSDPDIGTDAAKAFGLLAGRDETLTKKNGAVVRILWAQKFAIGILPKLMGGAKDTSTNQARVYLVALTALIKAVPHAAYSAEMPALFPLLLRALALPMPDAGVRADVVETLLEAVVTSPPIEKGKPSSSSSTEDTVLSEHAASLARTMLSLARPTTTSGTGTGALSTPRLRLAALRLLGALPRVVRYDVLHPSKADVLRGLDAALDDPKKSVRREAVDAREVWFKYTG</sequence>
<comment type="function">
    <text evidence="2">Key component of the cytosolic iron-sulfur protein assembly (CIA) complex, a multiprotein complex that mediates the incorporation of iron-sulfur cluster into apoproteins specifically involved in DNA metabolism and genomic integrity. In the CIA complex, MMS19 acts as an adapter between early-acting CIA components and a subset of cellular target iron-sulfur proteins.</text>
</comment>
<keyword evidence="2" id="KW-0539">Nucleus</keyword>
<evidence type="ECO:0000256" key="2">
    <source>
        <dbReference type="RuleBase" id="RU367072"/>
    </source>
</evidence>
<feature type="domain" description="MMS19 C-terminal" evidence="3">
    <location>
        <begin position="72"/>
        <end position="533"/>
    </location>
</feature>
<organism evidence="4 5">
    <name type="scientific">Mycena chlorophos</name>
    <name type="common">Agaric fungus</name>
    <name type="synonym">Agaricus chlorophos</name>
    <dbReference type="NCBI Taxonomy" id="658473"/>
    <lineage>
        <taxon>Eukaryota</taxon>
        <taxon>Fungi</taxon>
        <taxon>Dikarya</taxon>
        <taxon>Basidiomycota</taxon>
        <taxon>Agaricomycotina</taxon>
        <taxon>Agaricomycetes</taxon>
        <taxon>Agaricomycetidae</taxon>
        <taxon>Agaricales</taxon>
        <taxon>Marasmiineae</taxon>
        <taxon>Mycenaceae</taxon>
        <taxon>Mycena</taxon>
    </lineage>
</organism>
<dbReference type="InterPro" id="IPR011989">
    <property type="entry name" value="ARM-like"/>
</dbReference>
<reference evidence="4" key="1">
    <citation type="submission" date="2020-05" db="EMBL/GenBank/DDBJ databases">
        <title>Mycena genomes resolve the evolution of fungal bioluminescence.</title>
        <authorList>
            <person name="Tsai I.J."/>
        </authorList>
    </citation>
    <scope>NUCLEOTIDE SEQUENCE</scope>
    <source>
        <strain evidence="4">110903Hualien_Pintung</strain>
    </source>
</reference>
<dbReference type="GO" id="GO:0006281">
    <property type="term" value="P:DNA repair"/>
    <property type="evidence" value="ECO:0007669"/>
    <property type="project" value="UniProtKB-UniRule"/>
</dbReference>
<dbReference type="GO" id="GO:0016226">
    <property type="term" value="P:iron-sulfur cluster assembly"/>
    <property type="evidence" value="ECO:0007669"/>
    <property type="project" value="UniProtKB-UniRule"/>
</dbReference>
<dbReference type="PANTHER" id="PTHR12891:SF0">
    <property type="entry name" value="MMS19 NUCLEOTIDE EXCISION REPAIR PROTEIN HOMOLOG"/>
    <property type="match status" value="1"/>
</dbReference>
<comment type="caution">
    <text evidence="4">The sequence shown here is derived from an EMBL/GenBank/DDBJ whole genome shotgun (WGS) entry which is preliminary data.</text>
</comment>
<dbReference type="Pfam" id="PF12460">
    <property type="entry name" value="MMS19_C"/>
    <property type="match status" value="1"/>
</dbReference>